<proteinExistence type="predicted"/>
<evidence type="ECO:0000313" key="2">
    <source>
        <dbReference type="Proteomes" id="UP000584415"/>
    </source>
</evidence>
<sequence>RLEVTDGPKGTWGDWSPSCPGSWRVCGISTRLEPPQGGDDDTALNDVKLHCCP</sequence>
<dbReference type="Pfam" id="PF03762">
    <property type="entry name" value="VOMI"/>
    <property type="match status" value="1"/>
</dbReference>
<dbReference type="Gene3D" id="2.100.10.20">
    <property type="entry name" value="Vitelline membrane outer layer protein I (VOMI)"/>
    <property type="match status" value="1"/>
</dbReference>
<dbReference type="PANTHER" id="PTHR18841:SF0">
    <property type="entry name" value="VITELLINE MEMBRANE OUTER LAYER 1 HOMOLOG A-RELATED"/>
    <property type="match status" value="1"/>
</dbReference>
<feature type="non-terminal residue" evidence="1">
    <location>
        <position position="1"/>
    </location>
</feature>
<dbReference type="Proteomes" id="UP000584415">
    <property type="component" value="Unassembled WGS sequence"/>
</dbReference>
<feature type="non-terminal residue" evidence="1">
    <location>
        <position position="53"/>
    </location>
</feature>
<dbReference type="PANTHER" id="PTHR18841">
    <property type="entry name" value="VITELLINE MEMBRANE OUTER LAYER PROTEIN I-RELATED"/>
    <property type="match status" value="1"/>
</dbReference>
<keyword evidence="2" id="KW-1185">Reference proteome</keyword>
<reference evidence="1 2" key="1">
    <citation type="submission" date="2019-09" db="EMBL/GenBank/DDBJ databases">
        <title>Bird 10,000 Genomes (B10K) Project - Family phase.</title>
        <authorList>
            <person name="Zhang G."/>
        </authorList>
    </citation>
    <scope>NUCLEOTIDE SEQUENCE [LARGE SCALE GENOMIC DNA]</scope>
    <source>
        <strain evidence="1">B10K-DU-001-71</strain>
        <tissue evidence="1">Muscle</tissue>
    </source>
</reference>
<dbReference type="InterPro" id="IPR036706">
    <property type="entry name" value="VOMI_sf"/>
</dbReference>
<organism evidence="1 2">
    <name type="scientific">Platysteira castanea</name>
    <dbReference type="NCBI Taxonomy" id="1160851"/>
    <lineage>
        <taxon>Eukaryota</taxon>
        <taxon>Metazoa</taxon>
        <taxon>Chordata</taxon>
        <taxon>Craniata</taxon>
        <taxon>Vertebrata</taxon>
        <taxon>Euteleostomi</taxon>
        <taxon>Archelosauria</taxon>
        <taxon>Archosauria</taxon>
        <taxon>Dinosauria</taxon>
        <taxon>Saurischia</taxon>
        <taxon>Theropoda</taxon>
        <taxon>Coelurosauria</taxon>
        <taxon>Aves</taxon>
        <taxon>Neognathae</taxon>
        <taxon>Neoaves</taxon>
        <taxon>Telluraves</taxon>
        <taxon>Australaves</taxon>
        <taxon>Passeriformes</taxon>
        <taxon>Corvoidea</taxon>
        <taxon>Platysteiridae</taxon>
        <taxon>Platysteira</taxon>
    </lineage>
</organism>
<dbReference type="SUPFAM" id="SSF51092">
    <property type="entry name" value="Vitelline membrane outer protein-I (VMO-I)"/>
    <property type="match status" value="1"/>
</dbReference>
<protein>
    <submittedName>
        <fullName evidence="1">VMO1 protein</fullName>
    </submittedName>
</protein>
<dbReference type="EMBL" id="VYXC01012494">
    <property type="protein sequence ID" value="NWU31728.1"/>
    <property type="molecule type" value="Genomic_DNA"/>
</dbReference>
<accession>A0A7K5VSI9</accession>
<gene>
    <name evidence="1" type="primary">Vmo1_2</name>
    <name evidence="1" type="ORF">DYACAS_R15313</name>
</gene>
<dbReference type="AlphaFoldDB" id="A0A7K5VSI9"/>
<evidence type="ECO:0000313" key="1">
    <source>
        <dbReference type="EMBL" id="NWU31728.1"/>
    </source>
</evidence>
<comment type="caution">
    <text evidence="1">The sequence shown here is derived from an EMBL/GenBank/DDBJ whole genome shotgun (WGS) entry which is preliminary data.</text>
</comment>
<name>A0A7K5VSI9_9CORV</name>
<dbReference type="GO" id="GO:0005615">
    <property type="term" value="C:extracellular space"/>
    <property type="evidence" value="ECO:0007669"/>
    <property type="project" value="TreeGrafter"/>
</dbReference>
<dbReference type="InterPro" id="IPR005515">
    <property type="entry name" value="VOMI"/>
</dbReference>